<dbReference type="InterPro" id="IPR011032">
    <property type="entry name" value="GroES-like_sf"/>
</dbReference>
<name>A0ABN2LH30_9MICO</name>
<feature type="domain" description="Enoyl reductase (ER)" evidence="1">
    <location>
        <begin position="11"/>
        <end position="304"/>
    </location>
</feature>
<dbReference type="SUPFAM" id="SSF50129">
    <property type="entry name" value="GroES-like"/>
    <property type="match status" value="1"/>
</dbReference>
<dbReference type="CDD" id="cd05289">
    <property type="entry name" value="MDR_like_2"/>
    <property type="match status" value="1"/>
</dbReference>
<dbReference type="InterPro" id="IPR013149">
    <property type="entry name" value="ADH-like_C"/>
</dbReference>
<dbReference type="Pfam" id="PF08240">
    <property type="entry name" value="ADH_N"/>
    <property type="match status" value="1"/>
</dbReference>
<dbReference type="Proteomes" id="UP001500851">
    <property type="component" value="Unassembled WGS sequence"/>
</dbReference>
<dbReference type="InterPro" id="IPR052733">
    <property type="entry name" value="Chloroplast_QOR"/>
</dbReference>
<comment type="caution">
    <text evidence="2">The sequence shown here is derived from an EMBL/GenBank/DDBJ whole genome shotgun (WGS) entry which is preliminary data.</text>
</comment>
<keyword evidence="3" id="KW-1185">Reference proteome</keyword>
<dbReference type="PANTHER" id="PTHR44013">
    <property type="entry name" value="ZINC-TYPE ALCOHOL DEHYDROGENASE-LIKE PROTEIN C16A3.02C"/>
    <property type="match status" value="1"/>
</dbReference>
<reference evidence="2 3" key="1">
    <citation type="journal article" date="2019" name="Int. J. Syst. Evol. Microbiol.">
        <title>The Global Catalogue of Microorganisms (GCM) 10K type strain sequencing project: providing services to taxonomists for standard genome sequencing and annotation.</title>
        <authorList>
            <consortium name="The Broad Institute Genomics Platform"/>
            <consortium name="The Broad Institute Genome Sequencing Center for Infectious Disease"/>
            <person name="Wu L."/>
            <person name="Ma J."/>
        </authorList>
    </citation>
    <scope>NUCLEOTIDE SEQUENCE [LARGE SCALE GENOMIC DNA]</scope>
    <source>
        <strain evidence="2 3">JCM 14736</strain>
    </source>
</reference>
<dbReference type="Pfam" id="PF00107">
    <property type="entry name" value="ADH_zinc_N"/>
    <property type="match status" value="1"/>
</dbReference>
<dbReference type="SUPFAM" id="SSF51735">
    <property type="entry name" value="NAD(P)-binding Rossmann-fold domains"/>
    <property type="match status" value="1"/>
</dbReference>
<gene>
    <name evidence="2" type="ORF">GCM10009768_14230</name>
</gene>
<dbReference type="RefSeq" id="WP_046454792.1">
    <property type="nucleotide sequence ID" value="NZ_BAAAOB010000001.1"/>
</dbReference>
<dbReference type="Gene3D" id="3.40.50.720">
    <property type="entry name" value="NAD(P)-binding Rossmann-like Domain"/>
    <property type="match status" value="1"/>
</dbReference>
<proteinExistence type="predicted"/>
<accession>A0ABN2LH30</accession>
<evidence type="ECO:0000259" key="1">
    <source>
        <dbReference type="SMART" id="SM00829"/>
    </source>
</evidence>
<dbReference type="InterPro" id="IPR036291">
    <property type="entry name" value="NAD(P)-bd_dom_sf"/>
</dbReference>
<sequence>MRAVVYDRYSPELEGLAVREVAEPKLFAGSVLIEVRAASVNPVDWKIMAGYLDGMIDARFPVIPGWDVAGVVVAVGADTPEFRVGDEVLAYARKETVSAGTFAERVAVPAEAVALKPAELSWEQAAGLPLAGGTALRAVDALGELDGRVLLVHAAAGGVGSLAVQIAVARGARVIGTASERNHEFLRSLGAEPVAHGAGLAERVLALAGGPVDAVADFVGGQLETTLAVLRPDGPHVSVADDSVVEHGGRIIWVRVDGAETARLAELARSGALRVEIAETFGLDGVGDAFRASRTGRTRGKLVILPQR</sequence>
<protein>
    <submittedName>
        <fullName evidence="2">NADP-dependent oxidoreductase</fullName>
    </submittedName>
</protein>
<evidence type="ECO:0000313" key="2">
    <source>
        <dbReference type="EMBL" id="GAA1786508.1"/>
    </source>
</evidence>
<dbReference type="EMBL" id="BAAAOB010000001">
    <property type="protein sequence ID" value="GAA1786508.1"/>
    <property type="molecule type" value="Genomic_DNA"/>
</dbReference>
<dbReference type="Gene3D" id="3.90.180.10">
    <property type="entry name" value="Medium-chain alcohol dehydrogenases, catalytic domain"/>
    <property type="match status" value="1"/>
</dbReference>
<organism evidence="2 3">
    <name type="scientific">Leucobacter iarius</name>
    <dbReference type="NCBI Taxonomy" id="333963"/>
    <lineage>
        <taxon>Bacteria</taxon>
        <taxon>Bacillati</taxon>
        <taxon>Actinomycetota</taxon>
        <taxon>Actinomycetes</taxon>
        <taxon>Micrococcales</taxon>
        <taxon>Microbacteriaceae</taxon>
        <taxon>Leucobacter</taxon>
    </lineage>
</organism>
<dbReference type="InterPro" id="IPR020843">
    <property type="entry name" value="ER"/>
</dbReference>
<dbReference type="PANTHER" id="PTHR44013:SF1">
    <property type="entry name" value="ZINC-TYPE ALCOHOL DEHYDROGENASE-LIKE PROTEIN C16A3.02C"/>
    <property type="match status" value="1"/>
</dbReference>
<dbReference type="InterPro" id="IPR013154">
    <property type="entry name" value="ADH-like_N"/>
</dbReference>
<evidence type="ECO:0000313" key="3">
    <source>
        <dbReference type="Proteomes" id="UP001500851"/>
    </source>
</evidence>
<dbReference type="SMART" id="SM00829">
    <property type="entry name" value="PKS_ER"/>
    <property type="match status" value="1"/>
</dbReference>